<reference evidence="5" key="1">
    <citation type="submission" date="2014-11" db="EMBL/GenBank/DDBJ databases">
        <authorList>
            <person name="Otto D Thomas"/>
            <person name="Naeem Raeece"/>
        </authorList>
    </citation>
    <scope>NUCLEOTIDE SEQUENCE</scope>
</reference>
<dbReference type="PROSITE" id="PS50082">
    <property type="entry name" value="WD_REPEATS_2"/>
    <property type="match status" value="1"/>
</dbReference>
<evidence type="ECO:0000256" key="4">
    <source>
        <dbReference type="SAM" id="MobiDB-lite"/>
    </source>
</evidence>
<dbReference type="PROSITE" id="PS00678">
    <property type="entry name" value="WD_REPEATS_1"/>
    <property type="match status" value="1"/>
</dbReference>
<dbReference type="SUPFAM" id="SSF50978">
    <property type="entry name" value="WD40 repeat-like"/>
    <property type="match status" value="1"/>
</dbReference>
<feature type="non-terminal residue" evidence="5">
    <location>
        <position position="428"/>
    </location>
</feature>
<dbReference type="GO" id="GO:0005680">
    <property type="term" value="C:anaphase-promoting complex"/>
    <property type="evidence" value="ECO:0007669"/>
    <property type="project" value="TreeGrafter"/>
</dbReference>
<evidence type="ECO:0000256" key="1">
    <source>
        <dbReference type="ARBA" id="ARBA00022574"/>
    </source>
</evidence>
<accession>A0A0G4HL55</accession>
<dbReference type="InterPro" id="IPR033010">
    <property type="entry name" value="Cdc20/Fizzy"/>
</dbReference>
<feature type="compositionally biased region" description="Polar residues" evidence="4">
    <location>
        <begin position="50"/>
        <end position="70"/>
    </location>
</feature>
<dbReference type="PANTHER" id="PTHR19918">
    <property type="entry name" value="CELL DIVISION CYCLE 20 CDC20 FIZZY -RELATED"/>
    <property type="match status" value="1"/>
</dbReference>
<dbReference type="Gene3D" id="2.130.10.10">
    <property type="entry name" value="YVTN repeat-like/Quinoprotein amine dehydrogenase"/>
    <property type="match status" value="1"/>
</dbReference>
<dbReference type="InterPro" id="IPR036322">
    <property type="entry name" value="WD40_repeat_dom_sf"/>
</dbReference>
<dbReference type="GO" id="GO:0031145">
    <property type="term" value="P:anaphase-promoting complex-dependent catabolic process"/>
    <property type="evidence" value="ECO:0007669"/>
    <property type="project" value="TreeGrafter"/>
</dbReference>
<evidence type="ECO:0000313" key="5">
    <source>
        <dbReference type="EMBL" id="CEM44854.1"/>
    </source>
</evidence>
<dbReference type="InterPro" id="IPR019775">
    <property type="entry name" value="WD40_repeat_CS"/>
</dbReference>
<dbReference type="Pfam" id="PF00400">
    <property type="entry name" value="WD40"/>
    <property type="match status" value="2"/>
</dbReference>
<dbReference type="AlphaFoldDB" id="A0A0G4HL55"/>
<sequence>MGQGRSPPGDDSTHFGGTENEDLDNQSECCQKISRRVSFDTAAPTEDQFDSSTVDIPITSKPQQQKPNSACTDFKVLRTEAPPPQSANPCAAWERTHQEKQDSLADLMGIAAVEEKLEKSGTPTTKLQKDFGLTMPSLQNDFHAHLIDWSVQDRLAVGTKSSVHFVNVQTQEVKEAFELPAAKSGNSEADVSVFGPPAPPLVSALKWSRDKPSLLAVGTSRGDAVVFDAAAGKKLRTIAVGGLGARVMGLDWHAHLLASAGTFEKGQCVGLHDVRVKEHLVGLLGGQAGSGHIEPVCGLAFESVEGRMVASGGKDCCVAVWDVRASVGNVNSDAGGKPLMEFKQHQSSVKALAWSPFKRGILATGGGMEDRTVKVWDTQESLGSKLKADLGVHAQVAGLFWAFRGSLVVAGGYGEGSGGLSTQGALQV</sequence>
<dbReference type="EMBL" id="CDMZ01003033">
    <property type="protein sequence ID" value="CEM44854.1"/>
    <property type="molecule type" value="Genomic_DNA"/>
</dbReference>
<name>A0A0G4HL55_9ALVE</name>
<proteinExistence type="predicted"/>
<protein>
    <submittedName>
        <fullName evidence="5">Uncharacterized protein</fullName>
    </submittedName>
</protein>
<feature type="region of interest" description="Disordered" evidence="4">
    <location>
        <begin position="40"/>
        <end position="70"/>
    </location>
</feature>
<dbReference type="SMART" id="SM00320">
    <property type="entry name" value="WD40"/>
    <property type="match status" value="3"/>
</dbReference>
<dbReference type="GO" id="GO:1905786">
    <property type="term" value="P:positive regulation of anaphase-promoting complex-dependent catabolic process"/>
    <property type="evidence" value="ECO:0007669"/>
    <property type="project" value="TreeGrafter"/>
</dbReference>
<dbReference type="InterPro" id="IPR015943">
    <property type="entry name" value="WD40/YVTN_repeat-like_dom_sf"/>
</dbReference>
<organism evidence="5">
    <name type="scientific">Chromera velia CCMP2878</name>
    <dbReference type="NCBI Taxonomy" id="1169474"/>
    <lineage>
        <taxon>Eukaryota</taxon>
        <taxon>Sar</taxon>
        <taxon>Alveolata</taxon>
        <taxon>Colpodellida</taxon>
        <taxon>Chromeraceae</taxon>
        <taxon>Chromera</taxon>
    </lineage>
</organism>
<feature type="region of interest" description="Disordered" evidence="4">
    <location>
        <begin position="1"/>
        <end position="28"/>
    </location>
</feature>
<dbReference type="InterPro" id="IPR001680">
    <property type="entry name" value="WD40_rpt"/>
</dbReference>
<evidence type="ECO:0000256" key="2">
    <source>
        <dbReference type="ARBA" id="ARBA00022737"/>
    </source>
</evidence>
<feature type="repeat" description="WD" evidence="3">
    <location>
        <begin position="289"/>
        <end position="324"/>
    </location>
</feature>
<gene>
    <name evidence="5" type="ORF">Cvel_28663</name>
</gene>
<evidence type="ECO:0000256" key="3">
    <source>
        <dbReference type="PROSITE-ProRule" id="PRU00221"/>
    </source>
</evidence>
<dbReference type="GO" id="GO:1990757">
    <property type="term" value="F:ubiquitin ligase activator activity"/>
    <property type="evidence" value="ECO:0007669"/>
    <property type="project" value="TreeGrafter"/>
</dbReference>
<keyword evidence="1 3" id="KW-0853">WD repeat</keyword>
<dbReference type="GO" id="GO:0010997">
    <property type="term" value="F:anaphase-promoting complex binding"/>
    <property type="evidence" value="ECO:0007669"/>
    <property type="project" value="InterPro"/>
</dbReference>
<keyword evidence="2" id="KW-0677">Repeat</keyword>